<proteinExistence type="predicted"/>
<gene>
    <name evidence="3" type="ORF">O6P37_15935</name>
</gene>
<feature type="transmembrane region" description="Helical" evidence="2">
    <location>
        <begin position="64"/>
        <end position="86"/>
    </location>
</feature>
<accession>A0ABT4PUX9</accession>
<protein>
    <submittedName>
        <fullName evidence="3">Uncharacterized protein</fullName>
    </submittedName>
</protein>
<evidence type="ECO:0000256" key="2">
    <source>
        <dbReference type="SAM" id="Phobius"/>
    </source>
</evidence>
<dbReference type="EMBL" id="JAPZPY010000007">
    <property type="protein sequence ID" value="MCZ8380359.1"/>
    <property type="molecule type" value="Genomic_DNA"/>
</dbReference>
<keyword evidence="2" id="KW-1133">Transmembrane helix</keyword>
<sequence>MAFFRQKKEEADRQKQEEAEQRVERQATTHLRIAWPIVVIILGILTITALGTLVTIVTIHDVDILSTVALALAVVSFAAQLIVTLAQAQQSARLTGETMAALSEMRATTASLLSNQSGQFDRLLDVVAARAATAAAEDVVGDQGGGEEGREEQVSIIEDALQSALNEAISQIRQEAAKRSQPPPPPPESSAARLRRVREMRARNATEWDLLMDSFPTRENGEEAAAELRKLPPRTVRALIELGRSLRDKPTDKLSGQRRRIYQIQDGPFNGPPAWASQLERAGFVKIDPLESNPDLSPTRRNAVMLSTTPKGINALRILNAVGDPPEWAAGIQ</sequence>
<keyword evidence="2" id="KW-0812">Transmembrane</keyword>
<feature type="region of interest" description="Disordered" evidence="1">
    <location>
        <begin position="173"/>
        <end position="193"/>
    </location>
</feature>
<evidence type="ECO:0000313" key="4">
    <source>
        <dbReference type="Proteomes" id="UP001142153"/>
    </source>
</evidence>
<keyword evidence="2" id="KW-0472">Membrane</keyword>
<evidence type="ECO:0000313" key="3">
    <source>
        <dbReference type="EMBL" id="MCZ8380359.1"/>
    </source>
</evidence>
<dbReference type="RefSeq" id="WP_269895007.1">
    <property type="nucleotide sequence ID" value="NZ_JAPZPY010000007.1"/>
</dbReference>
<feature type="region of interest" description="Disordered" evidence="1">
    <location>
        <begin position="1"/>
        <end position="20"/>
    </location>
</feature>
<organism evidence="3 4">
    <name type="scientific">Mycobacterium hippophais</name>
    <dbReference type="NCBI Taxonomy" id="3016340"/>
    <lineage>
        <taxon>Bacteria</taxon>
        <taxon>Bacillati</taxon>
        <taxon>Actinomycetota</taxon>
        <taxon>Actinomycetes</taxon>
        <taxon>Mycobacteriales</taxon>
        <taxon>Mycobacteriaceae</taxon>
        <taxon>Mycobacterium</taxon>
    </lineage>
</organism>
<comment type="caution">
    <text evidence="3">The sequence shown here is derived from an EMBL/GenBank/DDBJ whole genome shotgun (WGS) entry which is preliminary data.</text>
</comment>
<dbReference type="Proteomes" id="UP001142153">
    <property type="component" value="Unassembled WGS sequence"/>
</dbReference>
<reference evidence="3" key="1">
    <citation type="submission" date="2022-12" db="EMBL/GenBank/DDBJ databases">
        <authorList>
            <person name="Deng Y."/>
            <person name="Zhang Y.-Q."/>
        </authorList>
    </citation>
    <scope>NUCLEOTIDE SEQUENCE</scope>
    <source>
        <strain evidence="3">CPCC 205372</strain>
    </source>
</reference>
<evidence type="ECO:0000256" key="1">
    <source>
        <dbReference type="SAM" id="MobiDB-lite"/>
    </source>
</evidence>
<feature type="transmembrane region" description="Helical" evidence="2">
    <location>
        <begin position="33"/>
        <end position="58"/>
    </location>
</feature>
<name>A0ABT4PUX9_9MYCO</name>
<keyword evidence="4" id="KW-1185">Reference proteome</keyword>